<sequence length="74" mass="8234">MEGRRAADVPAAGDPGARAGVQPGHLAPMRKALEFDGFEVTTYTYPRPNRACSSAPTAWSRACWRSIRWITTRW</sequence>
<name>A0A4D7C9Y5_9SPHN</name>
<dbReference type="AlphaFoldDB" id="A0A4D7C9Y5"/>
<protein>
    <submittedName>
        <fullName evidence="2">Uncharacterized protein</fullName>
    </submittedName>
</protein>
<gene>
    <name evidence="2" type="ORF">E6W36_11460</name>
</gene>
<organism evidence="2 3">
    <name type="scientific">Hankyongella ginsenosidimutans</name>
    <dbReference type="NCBI Taxonomy" id="1763828"/>
    <lineage>
        <taxon>Bacteria</taxon>
        <taxon>Pseudomonadati</taxon>
        <taxon>Pseudomonadota</taxon>
        <taxon>Alphaproteobacteria</taxon>
        <taxon>Sphingomonadales</taxon>
        <taxon>Sphingomonadaceae</taxon>
        <taxon>Hankyongella</taxon>
    </lineage>
</organism>
<feature type="compositionally biased region" description="Low complexity" evidence="1">
    <location>
        <begin position="8"/>
        <end position="21"/>
    </location>
</feature>
<accession>A0A4D7C9Y5</accession>
<proteinExistence type="predicted"/>
<keyword evidence="3" id="KW-1185">Reference proteome</keyword>
<dbReference type="RefSeq" id="WP_222872738.1">
    <property type="nucleotide sequence ID" value="NZ_CP039704.1"/>
</dbReference>
<dbReference type="Proteomes" id="UP000298714">
    <property type="component" value="Chromosome"/>
</dbReference>
<evidence type="ECO:0000313" key="2">
    <source>
        <dbReference type="EMBL" id="QCI79897.1"/>
    </source>
</evidence>
<dbReference type="KEGG" id="hgn:E6W36_11460"/>
<reference evidence="3" key="1">
    <citation type="submission" date="2019-04" db="EMBL/GenBank/DDBJ databases">
        <title>Complete genome sequence of Sphingomonas sp. W1-2-3.</title>
        <authorList>
            <person name="Im W.T."/>
        </authorList>
    </citation>
    <scope>NUCLEOTIDE SEQUENCE [LARGE SCALE GENOMIC DNA]</scope>
    <source>
        <strain evidence="3">W1-2-3</strain>
    </source>
</reference>
<evidence type="ECO:0000256" key="1">
    <source>
        <dbReference type="SAM" id="MobiDB-lite"/>
    </source>
</evidence>
<dbReference type="EMBL" id="CP039704">
    <property type="protein sequence ID" value="QCI79897.1"/>
    <property type="molecule type" value="Genomic_DNA"/>
</dbReference>
<feature type="region of interest" description="Disordered" evidence="1">
    <location>
        <begin position="1"/>
        <end position="23"/>
    </location>
</feature>
<evidence type="ECO:0000313" key="3">
    <source>
        <dbReference type="Proteomes" id="UP000298714"/>
    </source>
</evidence>